<dbReference type="Proteomes" id="UP001236369">
    <property type="component" value="Unassembled WGS sequence"/>
</dbReference>
<dbReference type="InterPro" id="IPR024311">
    <property type="entry name" value="Lipocalin-like"/>
</dbReference>
<organism evidence="3 4">
    <name type="scientific">Methylobacterium persicinum</name>
    <dbReference type="NCBI Taxonomy" id="374426"/>
    <lineage>
        <taxon>Bacteria</taxon>
        <taxon>Pseudomonadati</taxon>
        <taxon>Pseudomonadota</taxon>
        <taxon>Alphaproteobacteria</taxon>
        <taxon>Hyphomicrobiales</taxon>
        <taxon>Methylobacteriaceae</taxon>
        <taxon>Methylobacterium</taxon>
    </lineage>
</organism>
<feature type="domain" description="Lipocalin-like" evidence="2">
    <location>
        <begin position="31"/>
        <end position="166"/>
    </location>
</feature>
<dbReference type="Pfam" id="PF13924">
    <property type="entry name" value="Lipocalin_5"/>
    <property type="match status" value="1"/>
</dbReference>
<evidence type="ECO:0000313" key="4">
    <source>
        <dbReference type="Proteomes" id="UP001236369"/>
    </source>
</evidence>
<dbReference type="RefSeq" id="WP_238253379.1">
    <property type="nucleotide sequence ID" value="NZ_BPQX01000086.1"/>
</dbReference>
<reference evidence="3 4" key="1">
    <citation type="submission" date="2023-07" db="EMBL/GenBank/DDBJ databases">
        <title>Genomic Encyclopedia of Type Strains, Phase IV (KMG-IV): sequencing the most valuable type-strain genomes for metagenomic binning, comparative biology and taxonomic classification.</title>
        <authorList>
            <person name="Goeker M."/>
        </authorList>
    </citation>
    <scope>NUCLEOTIDE SEQUENCE [LARGE SCALE GENOMIC DNA]</scope>
    <source>
        <strain evidence="3 4">DSM 19562</strain>
    </source>
</reference>
<proteinExistence type="predicted"/>
<comment type="caution">
    <text evidence="3">The sequence shown here is derived from an EMBL/GenBank/DDBJ whole genome shotgun (WGS) entry which is preliminary data.</text>
</comment>
<feature type="signal peptide" evidence="1">
    <location>
        <begin position="1"/>
        <end position="24"/>
    </location>
</feature>
<gene>
    <name evidence="3" type="ORF">QO016_004987</name>
</gene>
<name>A0ABU0HT05_9HYPH</name>
<dbReference type="EMBL" id="JAUSVV010000035">
    <property type="protein sequence ID" value="MDQ0445458.1"/>
    <property type="molecule type" value="Genomic_DNA"/>
</dbReference>
<sequence length="167" mass="18203">MKRSGVAFVGLVLCAVAMASPSHSADSPSVVGTWQLTGYSQEFLDTKEVSRPFGDRPTGYIEYSPGGHMVVFLMSGDVPRPVAATYTDAERAALHKSIVGAYAGTYTVEGNKVIHHILSSWRPEWIGGNQTRFFETDGKTLVIKTAPIKFSRTGQDMVATLTFERVE</sequence>
<keyword evidence="1" id="KW-0732">Signal</keyword>
<feature type="chain" id="PRO_5047021568" description="Lipocalin-like domain-containing protein" evidence="1">
    <location>
        <begin position="25"/>
        <end position="167"/>
    </location>
</feature>
<evidence type="ECO:0000259" key="2">
    <source>
        <dbReference type="Pfam" id="PF13924"/>
    </source>
</evidence>
<protein>
    <recommendedName>
        <fullName evidence="2">Lipocalin-like domain-containing protein</fullName>
    </recommendedName>
</protein>
<keyword evidence="4" id="KW-1185">Reference proteome</keyword>
<evidence type="ECO:0000313" key="3">
    <source>
        <dbReference type="EMBL" id="MDQ0445458.1"/>
    </source>
</evidence>
<evidence type="ECO:0000256" key="1">
    <source>
        <dbReference type="SAM" id="SignalP"/>
    </source>
</evidence>
<accession>A0ABU0HT05</accession>